<evidence type="ECO:0000313" key="1">
    <source>
        <dbReference type="EMBL" id="KFC08720.1"/>
    </source>
</evidence>
<dbReference type="InterPro" id="IPR014998">
    <property type="entry name" value="DUF1848"/>
</dbReference>
<reference evidence="2" key="1">
    <citation type="submission" date="2014-05" db="EMBL/GenBank/DDBJ databases">
        <title>ATOL: Assembling a taxonomically balanced genome-scale reconstruction of the evolutionary history of the Enterobacteriaceae.</title>
        <authorList>
            <person name="Plunkett G. III"/>
            <person name="Neeno-Eckwall E.C."/>
            <person name="Glasner J.D."/>
            <person name="Perna N.T."/>
        </authorList>
    </citation>
    <scope>NUCLEOTIDE SEQUENCE [LARGE SCALE GENOMIC DNA]</scope>
    <source>
        <strain evidence="2">ATCC 49490</strain>
    </source>
</reference>
<dbReference type="Pfam" id="PF08902">
    <property type="entry name" value="DUF1848"/>
    <property type="match status" value="1"/>
</dbReference>
<dbReference type="EMBL" id="JMTB01000048">
    <property type="protein sequence ID" value="KFC08720.1"/>
    <property type="molecule type" value="Genomic_DNA"/>
</dbReference>
<organism evidence="1 2">
    <name type="scientific">Trabulsiella guamensis ATCC 49490</name>
    <dbReference type="NCBI Taxonomy" id="1005994"/>
    <lineage>
        <taxon>Bacteria</taxon>
        <taxon>Pseudomonadati</taxon>
        <taxon>Pseudomonadota</taxon>
        <taxon>Gammaproteobacteria</taxon>
        <taxon>Enterobacterales</taxon>
        <taxon>Enterobacteriaceae</taxon>
        <taxon>Trabulsiella</taxon>
    </lineage>
</organism>
<sequence>MIISASRRTDIPAFYSEWLMNRIRAGFLLTRNPFNYHQVSRVSLLPEDVDAIVFWTRNPTKLLPYLDELSELGHRFYFQFTITGYPRVLEAKTLNPHKAIDVFKQLSAKVGTDKVIWRYDPILFSNILPFDEHLRLFNKLAGELEGHTRRVVISFADFYQKTEKNLKTVDSLVYSDITHNHELCLSLSQKMADIARQHGLAIYSCAENVDLAAQGVLHGKCIDDALINMLFGLSLANSKDPGQREACGCVKSIDIGAYNTCLHGCKYCYATFNHNLANSNFKKHDPQSPFLLGDATGVDPHLLQPVIFQQNLF</sequence>
<dbReference type="OrthoDB" id="9771212at2"/>
<protein>
    <recommendedName>
        <fullName evidence="3">DUF1848 domain-containing protein</fullName>
    </recommendedName>
</protein>
<dbReference type="RefSeq" id="WP_038154986.1">
    <property type="nucleotide sequence ID" value="NZ_JMTB01000048.1"/>
</dbReference>
<proteinExistence type="predicted"/>
<accession>A0A085AES5</accession>
<comment type="caution">
    <text evidence="1">The sequence shown here is derived from an EMBL/GenBank/DDBJ whole genome shotgun (WGS) entry which is preliminary data.</text>
</comment>
<keyword evidence="2" id="KW-1185">Reference proteome</keyword>
<evidence type="ECO:0008006" key="3">
    <source>
        <dbReference type="Google" id="ProtNLM"/>
    </source>
</evidence>
<gene>
    <name evidence="1" type="ORF">GTGU_01258</name>
</gene>
<dbReference type="eggNOG" id="COG1533">
    <property type="taxonomic scope" value="Bacteria"/>
</dbReference>
<dbReference type="Proteomes" id="UP000028630">
    <property type="component" value="Unassembled WGS sequence"/>
</dbReference>
<name>A0A085AES5_9ENTR</name>
<dbReference type="AlphaFoldDB" id="A0A085AES5"/>
<evidence type="ECO:0000313" key="2">
    <source>
        <dbReference type="Proteomes" id="UP000028630"/>
    </source>
</evidence>